<dbReference type="OrthoDB" id="2156024at2759"/>
<dbReference type="STRING" id="1754190.A0A1Y2EPX5"/>
<dbReference type="InterPro" id="IPR008254">
    <property type="entry name" value="Flavodoxin/NO_synth"/>
</dbReference>
<dbReference type="Pfam" id="PF12724">
    <property type="entry name" value="Flavodoxin_5"/>
    <property type="match status" value="1"/>
</dbReference>
<evidence type="ECO:0000313" key="3">
    <source>
        <dbReference type="Proteomes" id="UP000193920"/>
    </source>
</evidence>
<feature type="domain" description="Flavodoxin-like" evidence="1">
    <location>
        <begin position="3"/>
        <end position="169"/>
    </location>
</feature>
<accession>A0A1Y2EPX5</accession>
<dbReference type="GO" id="GO:0006783">
    <property type="term" value="P:heme biosynthetic process"/>
    <property type="evidence" value="ECO:0007669"/>
    <property type="project" value="TreeGrafter"/>
</dbReference>
<organism evidence="2 3">
    <name type="scientific">Neocallimastix californiae</name>
    <dbReference type="NCBI Taxonomy" id="1754190"/>
    <lineage>
        <taxon>Eukaryota</taxon>
        <taxon>Fungi</taxon>
        <taxon>Fungi incertae sedis</taxon>
        <taxon>Chytridiomycota</taxon>
        <taxon>Chytridiomycota incertae sedis</taxon>
        <taxon>Neocallimastigomycetes</taxon>
        <taxon>Neocallimastigales</taxon>
        <taxon>Neocallimastigaceae</taxon>
        <taxon>Neocallimastix</taxon>
    </lineage>
</organism>
<evidence type="ECO:0000259" key="1">
    <source>
        <dbReference type="PROSITE" id="PS50902"/>
    </source>
</evidence>
<dbReference type="PANTHER" id="PTHR38030:SF2">
    <property type="entry name" value="PROTOPORPHYRINOGEN IX DEHYDROGENASE [QUINONE]"/>
    <property type="match status" value="1"/>
</dbReference>
<dbReference type="InterPro" id="IPR026816">
    <property type="entry name" value="Flavodoxin_dom"/>
</dbReference>
<dbReference type="InterPro" id="IPR052200">
    <property type="entry name" value="Protoporphyrinogen_IX_DH"/>
</dbReference>
<dbReference type="SUPFAM" id="SSF52218">
    <property type="entry name" value="Flavoproteins"/>
    <property type="match status" value="1"/>
</dbReference>
<sequence>MKIGIFYVSSNGKTKQIVNYIKKGIIKKYDLKVYSIFIKENVKYDLSKYQLIIIGGPVYYGSYSENLTSFIESNVEYLNNAYTAFFSVSCYSVSISSPFDYDPLIKNYLKLTLSDEFKPRITASFGGDLSYTKYSPSLKWVAKKSASQIKQCVKNEDITDTSKNHSLTK</sequence>
<evidence type="ECO:0000313" key="2">
    <source>
        <dbReference type="EMBL" id="ORY73578.1"/>
    </source>
</evidence>
<gene>
    <name evidence="2" type="ORF">LY90DRAFT_666658</name>
</gene>
<keyword evidence="3" id="KW-1185">Reference proteome</keyword>
<dbReference type="Proteomes" id="UP000193920">
    <property type="component" value="Unassembled WGS sequence"/>
</dbReference>
<dbReference type="GO" id="GO:0010181">
    <property type="term" value="F:FMN binding"/>
    <property type="evidence" value="ECO:0007669"/>
    <property type="project" value="InterPro"/>
</dbReference>
<protein>
    <recommendedName>
        <fullName evidence="1">Flavodoxin-like domain-containing protein</fullName>
    </recommendedName>
</protein>
<reference evidence="2 3" key="1">
    <citation type="submission" date="2016-08" db="EMBL/GenBank/DDBJ databases">
        <title>A Parts List for Fungal Cellulosomes Revealed by Comparative Genomics.</title>
        <authorList>
            <consortium name="DOE Joint Genome Institute"/>
            <person name="Haitjema C.H."/>
            <person name="Gilmore S.P."/>
            <person name="Henske J.K."/>
            <person name="Solomon K.V."/>
            <person name="De Groot R."/>
            <person name="Kuo A."/>
            <person name="Mondo S.J."/>
            <person name="Salamov A.A."/>
            <person name="Labutti K."/>
            <person name="Zhao Z."/>
            <person name="Chiniquy J."/>
            <person name="Barry K."/>
            <person name="Brewer H.M."/>
            <person name="Purvine S.O."/>
            <person name="Wright A.T."/>
            <person name="Boxma B."/>
            <person name="Van Alen T."/>
            <person name="Hackstein J.H."/>
            <person name="Baker S.E."/>
            <person name="Grigoriev I.V."/>
            <person name="O'Malley M.A."/>
        </authorList>
    </citation>
    <scope>NUCLEOTIDE SEQUENCE [LARGE SCALE GENOMIC DNA]</scope>
    <source>
        <strain evidence="2 3">G1</strain>
    </source>
</reference>
<name>A0A1Y2EPX5_9FUNG</name>
<comment type="caution">
    <text evidence="2">The sequence shown here is derived from an EMBL/GenBank/DDBJ whole genome shotgun (WGS) entry which is preliminary data.</text>
</comment>
<proteinExistence type="predicted"/>
<dbReference type="InterPro" id="IPR029039">
    <property type="entry name" value="Flavoprotein-like_sf"/>
</dbReference>
<dbReference type="Gene3D" id="3.40.50.360">
    <property type="match status" value="1"/>
</dbReference>
<dbReference type="PANTHER" id="PTHR38030">
    <property type="entry name" value="PROTOPORPHYRINOGEN IX DEHYDROGENASE [MENAQUINONE]"/>
    <property type="match status" value="1"/>
</dbReference>
<dbReference type="AlphaFoldDB" id="A0A1Y2EPX5"/>
<dbReference type="GO" id="GO:0070819">
    <property type="term" value="F:menaquinone-dependent protoporphyrinogen oxidase activity"/>
    <property type="evidence" value="ECO:0007669"/>
    <property type="project" value="TreeGrafter"/>
</dbReference>
<dbReference type="PROSITE" id="PS50902">
    <property type="entry name" value="FLAVODOXIN_LIKE"/>
    <property type="match status" value="1"/>
</dbReference>
<dbReference type="EMBL" id="MCOG01000033">
    <property type="protein sequence ID" value="ORY73578.1"/>
    <property type="molecule type" value="Genomic_DNA"/>
</dbReference>